<feature type="transmembrane region" description="Helical" evidence="2">
    <location>
        <begin position="138"/>
        <end position="159"/>
    </location>
</feature>
<feature type="compositionally biased region" description="Basic and acidic residues" evidence="1">
    <location>
        <begin position="402"/>
        <end position="415"/>
    </location>
</feature>
<evidence type="ECO:0000313" key="4">
    <source>
        <dbReference type="Proteomes" id="UP000324897"/>
    </source>
</evidence>
<feature type="compositionally biased region" description="Polar residues" evidence="1">
    <location>
        <begin position="553"/>
        <end position="562"/>
    </location>
</feature>
<sequence length="887" mass="97603">MIVSHFPHIPAHQQRERERPSGHGRLSLPTKLAILQLIAGSPKQRILYREKKRLRASDRTALHACFIPSFPALAFPIISVAYLLNPPDSAFQGFRFLRPSAAGQDCASRLNSERINMAFDATNLVLHIKTKAYSSIRLGYQFACEYPAVLGAGILLLFLHKLCPSLFNLLLSSSPVFLLTALLLGALLSYGEPNAPVIGEVTLEKQQICSNTSKISAIYSSTEVENASTGTYEEKRFESQVVCSEARTCDGILHGTRCDVENTTSTNIVLCGEESAEFAESNVIVQREEQTMEICEKVKMQEFERTNTGDYNYEVNNKYQLGELMSSCWQPITRQDTCSDSESDISGSSSDASVTDILPMLDELNPPVNLGTGPPSLTFRDSLNSSSDYEDDSDTEEDGELDSDKDGAEEKKDDGNNSEDSSDAEKDSDVDSLMEQRRTKNILKLELDKKLMDMQAADTIQKMEEASRFRVQVPSISTPRPKPFVLSNGSEETVELPQIPGSAPSVLLPWRKPFDISFDQIVDSERKFQETWTPRSYFPSTRHRKNGNLYVRKSTNLQQHNGINAEKSKLSGKDSRDSRSNSDSEEVGSNGKLFGSLEAHMGEEIKILSAAISDACVLEANYEVDEGSKNTNFSDDTYSFCIQEFASGTSEKADLVPAGNDQSALCSLSKENTSEQQVVEADSISEVNSLFKCRMDEVLVQSISESGIGQPLTVELEDAFNGTFSADSGSGMPVVEASSVEELNSRISQLTEETQLTDAASDHTSDNELVQNRSSETLPAENGHSSQLIEDGAMAVKFEGKPNELLLTDYGELPVVEMNSSFKKTEEEAQEQIYPSSVHTFGPDGGETSSSMLVLESDSTEDISSAFEQLSNGHDMFQDGEINLDLK</sequence>
<dbReference type="Gramene" id="TVU50709">
    <property type="protein sequence ID" value="TVU50709"/>
    <property type="gene ID" value="EJB05_02096"/>
</dbReference>
<name>A0A5J9WR89_9POAL</name>
<feature type="region of interest" description="Disordered" evidence="1">
    <location>
        <begin position="362"/>
        <end position="435"/>
    </location>
</feature>
<keyword evidence="4" id="KW-1185">Reference proteome</keyword>
<feature type="compositionally biased region" description="Basic and acidic residues" evidence="1">
    <location>
        <begin position="566"/>
        <end position="582"/>
    </location>
</feature>
<proteinExistence type="predicted"/>
<dbReference type="EMBL" id="RWGY01000002">
    <property type="protein sequence ID" value="TVU50709.1"/>
    <property type="molecule type" value="Genomic_DNA"/>
</dbReference>
<evidence type="ECO:0000313" key="3">
    <source>
        <dbReference type="EMBL" id="TVU50709.1"/>
    </source>
</evidence>
<keyword evidence="2" id="KW-0472">Membrane</keyword>
<feature type="region of interest" description="Disordered" evidence="1">
    <location>
        <begin position="1"/>
        <end position="24"/>
    </location>
</feature>
<feature type="transmembrane region" description="Helical" evidence="2">
    <location>
        <begin position="166"/>
        <end position="188"/>
    </location>
</feature>
<feature type="compositionally biased region" description="Basic and acidic residues" evidence="1">
    <location>
        <begin position="423"/>
        <end position="435"/>
    </location>
</feature>
<reference evidence="3 4" key="1">
    <citation type="journal article" date="2019" name="Sci. Rep.">
        <title>A high-quality genome of Eragrostis curvula grass provides insights into Poaceae evolution and supports new strategies to enhance forage quality.</title>
        <authorList>
            <person name="Carballo J."/>
            <person name="Santos B.A.C.M."/>
            <person name="Zappacosta D."/>
            <person name="Garbus I."/>
            <person name="Selva J.P."/>
            <person name="Gallo C.A."/>
            <person name="Diaz A."/>
            <person name="Albertini E."/>
            <person name="Caccamo M."/>
            <person name="Echenique V."/>
        </authorList>
    </citation>
    <scope>NUCLEOTIDE SEQUENCE [LARGE SCALE GENOMIC DNA]</scope>
    <source>
        <strain evidence="4">cv. Victoria</strain>
        <tissue evidence="3">Leaf</tissue>
    </source>
</reference>
<protein>
    <submittedName>
        <fullName evidence="3">Uncharacterized protein</fullName>
    </submittedName>
</protein>
<feature type="region of interest" description="Disordered" evidence="1">
    <location>
        <begin position="553"/>
        <end position="591"/>
    </location>
</feature>
<dbReference type="AlphaFoldDB" id="A0A5J9WR89"/>
<feature type="region of interest" description="Disordered" evidence="1">
    <location>
        <begin position="756"/>
        <end position="786"/>
    </location>
</feature>
<dbReference type="Proteomes" id="UP000324897">
    <property type="component" value="Chromosome 6"/>
</dbReference>
<organism evidence="3 4">
    <name type="scientific">Eragrostis curvula</name>
    <name type="common">weeping love grass</name>
    <dbReference type="NCBI Taxonomy" id="38414"/>
    <lineage>
        <taxon>Eukaryota</taxon>
        <taxon>Viridiplantae</taxon>
        <taxon>Streptophyta</taxon>
        <taxon>Embryophyta</taxon>
        <taxon>Tracheophyta</taxon>
        <taxon>Spermatophyta</taxon>
        <taxon>Magnoliopsida</taxon>
        <taxon>Liliopsida</taxon>
        <taxon>Poales</taxon>
        <taxon>Poaceae</taxon>
        <taxon>PACMAD clade</taxon>
        <taxon>Chloridoideae</taxon>
        <taxon>Eragrostideae</taxon>
        <taxon>Eragrostidinae</taxon>
        <taxon>Eragrostis</taxon>
    </lineage>
</organism>
<keyword evidence="2" id="KW-1133">Transmembrane helix</keyword>
<evidence type="ECO:0000256" key="2">
    <source>
        <dbReference type="SAM" id="Phobius"/>
    </source>
</evidence>
<feature type="compositionally biased region" description="Polar residues" evidence="1">
    <location>
        <begin position="767"/>
        <end position="786"/>
    </location>
</feature>
<keyword evidence="2" id="KW-0812">Transmembrane</keyword>
<evidence type="ECO:0000256" key="1">
    <source>
        <dbReference type="SAM" id="MobiDB-lite"/>
    </source>
</evidence>
<feature type="compositionally biased region" description="Acidic residues" evidence="1">
    <location>
        <begin position="388"/>
        <end position="401"/>
    </location>
</feature>
<comment type="caution">
    <text evidence="3">The sequence shown here is derived from an EMBL/GenBank/DDBJ whole genome shotgun (WGS) entry which is preliminary data.</text>
</comment>
<gene>
    <name evidence="3" type="ORF">EJB05_02096</name>
</gene>
<dbReference type="PANTHER" id="PTHR33870:SF7">
    <property type="entry name" value="OS12G0127650 PROTEIN"/>
    <property type="match status" value="1"/>
</dbReference>
<dbReference type="PANTHER" id="PTHR33870">
    <property type="entry name" value="CARDIOMYOPATHY-ASSOCIATED PROTEIN"/>
    <property type="match status" value="1"/>
</dbReference>
<accession>A0A5J9WR89</accession>
<dbReference type="OrthoDB" id="1908091at2759"/>
<feature type="transmembrane region" description="Helical" evidence="2">
    <location>
        <begin position="61"/>
        <end position="84"/>
    </location>
</feature>